<dbReference type="Proteomes" id="UP000078532">
    <property type="component" value="Unassembled WGS sequence"/>
</dbReference>
<feature type="transmembrane region" description="Helical" evidence="6">
    <location>
        <begin position="84"/>
        <end position="102"/>
    </location>
</feature>
<dbReference type="InterPro" id="IPR037185">
    <property type="entry name" value="EmrE-like"/>
</dbReference>
<keyword evidence="8" id="KW-1185">Reference proteome</keyword>
<dbReference type="PANTHER" id="PTHR30561">
    <property type="entry name" value="SMR FAMILY PROTON-DEPENDENT DRUG EFFLUX TRANSPORTER SUGE"/>
    <property type="match status" value="1"/>
</dbReference>
<proteinExistence type="predicted"/>
<keyword evidence="3 6" id="KW-0812">Transmembrane</keyword>
<comment type="caution">
    <text evidence="7">The sequence shown here is derived from an EMBL/GenBank/DDBJ whole genome shotgun (WGS) entry which is preliminary data.</text>
</comment>
<feature type="transmembrane region" description="Helical" evidence="6">
    <location>
        <begin position="58"/>
        <end position="78"/>
    </location>
</feature>
<dbReference type="Gene3D" id="1.10.3730.20">
    <property type="match status" value="1"/>
</dbReference>
<keyword evidence="5 6" id="KW-0472">Membrane</keyword>
<protein>
    <recommendedName>
        <fullName evidence="9">EamA domain-containing protein</fullName>
    </recommendedName>
</protein>
<evidence type="ECO:0000256" key="4">
    <source>
        <dbReference type="ARBA" id="ARBA00022989"/>
    </source>
</evidence>
<dbReference type="GO" id="GO:0005886">
    <property type="term" value="C:plasma membrane"/>
    <property type="evidence" value="ECO:0007669"/>
    <property type="project" value="UniProtKB-SubCell"/>
</dbReference>
<comment type="subcellular location">
    <subcellularLocation>
        <location evidence="1">Cell membrane</location>
        <topology evidence="1">Multi-pass membrane protein</topology>
    </subcellularLocation>
</comment>
<evidence type="ECO:0000256" key="1">
    <source>
        <dbReference type="ARBA" id="ARBA00004651"/>
    </source>
</evidence>
<accession>A0A1B7LG73</accession>
<keyword evidence="4 6" id="KW-1133">Transmembrane helix</keyword>
<dbReference type="GO" id="GO:0022857">
    <property type="term" value="F:transmembrane transporter activity"/>
    <property type="evidence" value="ECO:0007669"/>
    <property type="project" value="InterPro"/>
</dbReference>
<name>A0A1B7LG73_9FIRM</name>
<evidence type="ECO:0000256" key="2">
    <source>
        <dbReference type="ARBA" id="ARBA00022475"/>
    </source>
</evidence>
<evidence type="ECO:0000256" key="3">
    <source>
        <dbReference type="ARBA" id="ARBA00022692"/>
    </source>
</evidence>
<dbReference type="EMBL" id="LYVF01000099">
    <property type="protein sequence ID" value="OAT83687.1"/>
    <property type="molecule type" value="Genomic_DNA"/>
</dbReference>
<sequence>MLSALLGSAGQLCMKLGVTGFRAGQLVPGGVQVVAGVILYGVAAAVWLLVLARLPLSAAYPVLALNFVLIQVFGTLFLGESFSATKGAGLFVIAAGILMTIGNGL</sequence>
<dbReference type="AlphaFoldDB" id="A0A1B7LG73"/>
<dbReference type="InterPro" id="IPR000390">
    <property type="entry name" value="Small_drug/metabolite_transptr"/>
</dbReference>
<evidence type="ECO:0000313" key="8">
    <source>
        <dbReference type="Proteomes" id="UP000078532"/>
    </source>
</evidence>
<evidence type="ECO:0008006" key="9">
    <source>
        <dbReference type="Google" id="ProtNLM"/>
    </source>
</evidence>
<dbReference type="STRING" id="1838280.A6M21_07575"/>
<evidence type="ECO:0000256" key="5">
    <source>
        <dbReference type="ARBA" id="ARBA00023136"/>
    </source>
</evidence>
<dbReference type="PANTHER" id="PTHR30561:SF9">
    <property type="entry name" value="4-AMINO-4-DEOXY-L-ARABINOSE-PHOSPHOUNDECAPRENOL FLIPPASE SUBUNIT ARNF-RELATED"/>
    <property type="match status" value="1"/>
</dbReference>
<dbReference type="SUPFAM" id="SSF103481">
    <property type="entry name" value="Multidrug resistance efflux transporter EmrE"/>
    <property type="match status" value="1"/>
</dbReference>
<keyword evidence="2" id="KW-1003">Cell membrane</keyword>
<reference evidence="7 8" key="1">
    <citation type="submission" date="2016-04" db="EMBL/GenBank/DDBJ databases">
        <authorList>
            <person name="Evans L.H."/>
            <person name="Alamgir A."/>
            <person name="Owens N."/>
            <person name="Weber N.D."/>
            <person name="Virtaneva K."/>
            <person name="Barbian K."/>
            <person name="Babar A."/>
            <person name="Rosenke K."/>
        </authorList>
    </citation>
    <scope>NUCLEOTIDE SEQUENCE [LARGE SCALE GENOMIC DNA]</scope>
    <source>
        <strain evidence="7 8">LMa1</strain>
    </source>
</reference>
<organism evidence="7 8">
    <name type="scientific">Desulfotomaculum copahuensis</name>
    <dbReference type="NCBI Taxonomy" id="1838280"/>
    <lineage>
        <taxon>Bacteria</taxon>
        <taxon>Bacillati</taxon>
        <taxon>Bacillota</taxon>
        <taxon>Clostridia</taxon>
        <taxon>Eubacteriales</taxon>
        <taxon>Desulfotomaculaceae</taxon>
        <taxon>Desulfotomaculum</taxon>
    </lineage>
</organism>
<evidence type="ECO:0000256" key="6">
    <source>
        <dbReference type="SAM" id="Phobius"/>
    </source>
</evidence>
<evidence type="ECO:0000313" key="7">
    <source>
        <dbReference type="EMBL" id="OAT83687.1"/>
    </source>
</evidence>
<gene>
    <name evidence="7" type="ORF">A6M21_07575</name>
</gene>
<feature type="transmembrane region" description="Helical" evidence="6">
    <location>
        <begin position="33"/>
        <end position="51"/>
    </location>
</feature>